<reference evidence="3" key="1">
    <citation type="submission" date="2016-01" db="EMBL/GenBank/DDBJ databases">
        <authorList>
            <person name="Mitreva M."/>
            <person name="Pepin K.H."/>
            <person name="Mihindukulasuriya K.A."/>
            <person name="Fulton R."/>
            <person name="Fronick C."/>
            <person name="O'Laughlin M."/>
            <person name="Miner T."/>
            <person name="Herter B."/>
            <person name="Rosa B.A."/>
            <person name="Cordes M."/>
            <person name="Tomlinson C."/>
            <person name="Wollam A."/>
            <person name="Palsikar V.B."/>
            <person name="Mardis E.R."/>
            <person name="Wilson R.K."/>
        </authorList>
    </citation>
    <scope>NUCLEOTIDE SEQUENCE [LARGE SCALE GENOMIC DNA]</scope>
    <source>
        <strain evidence="3">MJR7716</strain>
    </source>
</reference>
<keyword evidence="3" id="KW-1185">Reference proteome</keyword>
<dbReference type="STRING" id="28128.HMPREF3226_02049"/>
<evidence type="ECO:0008006" key="4">
    <source>
        <dbReference type="Google" id="ProtNLM"/>
    </source>
</evidence>
<comment type="caution">
    <text evidence="2">The sequence shown here is derived from an EMBL/GenBank/DDBJ whole genome shotgun (WGS) entry which is preliminary data.</text>
</comment>
<organism evidence="2 3">
    <name type="scientific">Prevotella corporis</name>
    <dbReference type="NCBI Taxonomy" id="28128"/>
    <lineage>
        <taxon>Bacteria</taxon>
        <taxon>Pseudomonadati</taxon>
        <taxon>Bacteroidota</taxon>
        <taxon>Bacteroidia</taxon>
        <taxon>Bacteroidales</taxon>
        <taxon>Prevotellaceae</taxon>
        <taxon>Prevotella</taxon>
    </lineage>
</organism>
<dbReference type="InterPro" id="IPR026444">
    <property type="entry name" value="Secre_tail"/>
</dbReference>
<evidence type="ECO:0000313" key="3">
    <source>
        <dbReference type="Proteomes" id="UP000070533"/>
    </source>
</evidence>
<name>A0A133PYQ6_9BACT</name>
<proteinExistence type="predicted"/>
<accession>A0A133PYQ6</accession>
<dbReference type="Proteomes" id="UP000070533">
    <property type="component" value="Unassembled WGS sequence"/>
</dbReference>
<dbReference type="EMBL" id="LRQG01000185">
    <property type="protein sequence ID" value="KXA35362.1"/>
    <property type="molecule type" value="Genomic_DNA"/>
</dbReference>
<dbReference type="NCBIfam" id="TIGR04183">
    <property type="entry name" value="Por_Secre_tail"/>
    <property type="match status" value="1"/>
</dbReference>
<evidence type="ECO:0000256" key="1">
    <source>
        <dbReference type="SAM" id="MobiDB-lite"/>
    </source>
</evidence>
<feature type="region of interest" description="Disordered" evidence="1">
    <location>
        <begin position="74"/>
        <end position="93"/>
    </location>
</feature>
<sequence>MYVLKQYKRFKENAMKNFTSSRSYRPQVWQRCLLMLVMMLTFGVAAFAQTYPYKVSKIDIGCGATGGSVTLSVTGTNSEKPNGSAQLRRPGNPTSVITVNGVQQLDDADLRQSSTDPNTWTKTWYNLSEGTYNVYFQTTSGNKQEYAGQVEVKKINETYLSPDMQFTKSDPYCSSKGSNNGSVEVKVYNGLGPFHYTAEITSGDGTKKTLTSGVSATDARTWKVEKLSGGDEVKITVADTQNGVCPTTTTAATITTKMGNASGPGVDHTRTYYREYLGNCQFNEYVRFVIRGGTPESKQEQIDLIKKTARLNYSGESTPLAKLVYDESRSGTSDHFTYLTFKVINTGTDFTYRYLYLSYEDLCSGEMKQIYSTLTKIVNFGAPAFQHLFDKESMKLTPASNVEVDNNCNTKKNYTLSYDITGGNISYYFPTGTKAQLQQKQGDGSWKTLPIDVPLDGVPLFEDAPRRTLNLNEYGAGTYRIVYDDGCSTVKLSKEAVITEPPLNITIENDKGKVPTKCFYGIHGNAGGAAIYTPGYTDNVDIKIERADGASTGTYKISEFLSDVQYDYTLKFPIVLKDFAPNRILTDNYGNKKGEYVLYDIPVGQYKITLQDRCGNPSATYTMDVASGRKYIPCNTDGYKNGFKILTGCDRNDVLINFGVFDIGSCPDWMEMDYYSGLGTDDWKFNIGRREYREKEKLWTGKLSYFEASIDVHQPKDENDKKYSVLMGEYIPYVSGVHIGKNNFAIKSFKIPLPSATGNGAFEVQGAMCNLKDPNSGLITVGIRHGYEATYPLHYEIKKAIEQNNVITPVGEVLKKAHIDEDKGADASLRVFSGLAEGWYQVTAQYNYGNGCPAQVSNVYISPVGIPEVEAEWTEKCYGQGLAPNHLELPVSTYMYDVTWTRKDLDTQETVQVGTGNAIDATFPKAGRYEFTVSTKFAQSIPTCAGSSGGERKVIITVGDCTGPMEKNLWVGNEDTKFENQNNWTVKVPGDGEDVVFATEANNANPKNPAQKGAAKNDCVLPEGKVLTIGTLENQSDKALVVSKKSSVVVSTALVGYNQPGDAKKLVIKTDEKGTDAGGSFAVSYADPCKSEVYATVELYGRGQKIGTDKIRTKDNLQGSPTYGRTLIAEPYTWQQIGIPVKEMVPSPVFKGSYLQYYSEAKNSPKQYYQKWNWMTKDNTMSPFVGYQLTQDAPKVYALTGKLNLCDHNLTLTRQAAEVTKSTSTNVGEKHWGLGQNIFANSYTAAIDIAQLSFPEEVDPTVYVYHTGSFNNWYENKSTNGTQDLNVAAGGYLAVPKNTAATIGYKSIPSMQGFLLKFTDAETKVSDVPATVTIPYQSVVKNERAAMAKPFEVITTEPGAVQLILESSKSSDVLWLIEAEGITDRYDRGWDGRKLLTNAPASLYVQTVDGQMQVNATADLTQQQITVEGSDSELYTLTIRKKNLPQYEHLKLVDNSARQLVDLSDDVTSYTYTMRHTGVDSNRFMLVNTTATSFDNLPTDIQGVTTATWNVPAVVYTVSGERVANVRQPEDLMRLKSQLPSGVYIVSMQIDGKTVNQKMVIHQ</sequence>
<gene>
    <name evidence="2" type="ORF">HMPREF3226_02049</name>
</gene>
<evidence type="ECO:0000313" key="2">
    <source>
        <dbReference type="EMBL" id="KXA35362.1"/>
    </source>
</evidence>
<protein>
    <recommendedName>
        <fullName evidence="4">Secretion system C-terminal sorting domain-containing protein</fullName>
    </recommendedName>
</protein>
<dbReference type="PATRIC" id="fig|28128.5.peg.2111"/>